<gene>
    <name evidence="3" type="primary">LOC114480700</name>
</gene>
<feature type="signal peptide" evidence="2">
    <location>
        <begin position="1"/>
        <end position="20"/>
    </location>
</feature>
<dbReference type="AlphaFoldDB" id="A0A8C5HHN3"/>
<organism evidence="3 4">
    <name type="scientific">Gouania willdenowi</name>
    <name type="common">Blunt-snouted clingfish</name>
    <name type="synonym">Lepadogaster willdenowi</name>
    <dbReference type="NCBI Taxonomy" id="441366"/>
    <lineage>
        <taxon>Eukaryota</taxon>
        <taxon>Metazoa</taxon>
        <taxon>Chordata</taxon>
        <taxon>Craniata</taxon>
        <taxon>Vertebrata</taxon>
        <taxon>Euteleostomi</taxon>
        <taxon>Actinopterygii</taxon>
        <taxon>Neopterygii</taxon>
        <taxon>Teleostei</taxon>
        <taxon>Neoteleostei</taxon>
        <taxon>Acanthomorphata</taxon>
        <taxon>Ovalentaria</taxon>
        <taxon>Blenniimorphae</taxon>
        <taxon>Blenniiformes</taxon>
        <taxon>Gobiesocoidei</taxon>
        <taxon>Gobiesocidae</taxon>
        <taxon>Gobiesocinae</taxon>
        <taxon>Gouania</taxon>
    </lineage>
</organism>
<protein>
    <submittedName>
        <fullName evidence="3">Uncharacterized LOC114480700</fullName>
    </submittedName>
</protein>
<keyword evidence="4" id="KW-1185">Reference proteome</keyword>
<evidence type="ECO:0000256" key="1">
    <source>
        <dbReference type="SAM" id="Phobius"/>
    </source>
</evidence>
<dbReference type="GeneID" id="114480700"/>
<keyword evidence="1" id="KW-0472">Membrane</keyword>
<evidence type="ECO:0000256" key="2">
    <source>
        <dbReference type="SAM" id="SignalP"/>
    </source>
</evidence>
<dbReference type="OrthoDB" id="9940625at2759"/>
<keyword evidence="1" id="KW-0812">Transmembrane</keyword>
<dbReference type="RefSeq" id="XP_028330888.1">
    <property type="nucleotide sequence ID" value="XM_028475087.1"/>
</dbReference>
<evidence type="ECO:0000313" key="3">
    <source>
        <dbReference type="Ensembl" id="ENSGWIP00000044372.1"/>
    </source>
</evidence>
<accession>A0A8C5HHN3</accession>
<evidence type="ECO:0000313" key="4">
    <source>
        <dbReference type="Proteomes" id="UP000694680"/>
    </source>
</evidence>
<reference evidence="3" key="2">
    <citation type="submission" date="2025-08" db="UniProtKB">
        <authorList>
            <consortium name="Ensembl"/>
        </authorList>
    </citation>
    <scope>IDENTIFICATION</scope>
</reference>
<dbReference type="Ensembl" id="ENSGWIT00000048109.1">
    <property type="protein sequence ID" value="ENSGWIP00000044372.1"/>
    <property type="gene ID" value="ENSGWIG00000022105.1"/>
</dbReference>
<dbReference type="Proteomes" id="UP000694680">
    <property type="component" value="Chromosome 18"/>
</dbReference>
<proteinExistence type="predicted"/>
<keyword evidence="2" id="KW-0732">Signal</keyword>
<name>A0A8C5HHN3_GOUWI</name>
<feature type="chain" id="PRO_5034685158" evidence="2">
    <location>
        <begin position="21"/>
        <end position="404"/>
    </location>
</feature>
<feature type="transmembrane region" description="Helical" evidence="1">
    <location>
        <begin position="326"/>
        <end position="350"/>
    </location>
</feature>
<sequence length="404" mass="45425">MEFIPLCVCIASSIIISCMADHHLPAPTALSYTWSDAFALNVSWNWEKPKALPDDCKVIYELHARNTETQAEPKKPARTKSKHYTFSFLTEEMGVSGHWRIQVQVLGLQSCEGLKSRFKSDTVRTTKLRAELVKDFKCLINDDNQTICSWIPVDPSLHVTVSYRYCGSLTEDIGSIKRCVPHSSSGGRNRCVMRADPSDRDVCVLVESDAKLETFKPKLVIRLPKMSITEDGYYLNLTWTPPNVGRSCSWDYEICYKECNKPQPCQIFKATKETIYHGPLQVLYNELCLYEFIYNAATDQYCTAVRSEGSGSMTYGANKSPPNPRMLMIGVAIALSLAVSISVVLCAYCCRRHSDVFSPVIPDPSSIFKEMMMDGSQESKMAREGVYMPVPEETCQITVVTENS</sequence>
<reference evidence="3" key="3">
    <citation type="submission" date="2025-09" db="UniProtKB">
        <authorList>
            <consortium name="Ensembl"/>
        </authorList>
    </citation>
    <scope>IDENTIFICATION</scope>
</reference>
<keyword evidence="1" id="KW-1133">Transmembrane helix</keyword>
<reference evidence="3" key="1">
    <citation type="submission" date="2020-06" db="EMBL/GenBank/DDBJ databases">
        <authorList>
            <consortium name="Wellcome Sanger Institute Data Sharing"/>
        </authorList>
    </citation>
    <scope>NUCLEOTIDE SEQUENCE [LARGE SCALE GENOMIC DNA]</scope>
</reference>